<sequence length="227" mass="25350">MTGYIKAVLFDLDDTLYDERTFVISGFRAVVAYVADRFPVDEQGIFLTMMEVLSTEGRGKVFDKALDRYGLYSPALVEELVGVYRSHQPQITLYPDVIPVLATLKEYGVKLGIVTDGLHSVQKRKIEALGLEGLVDVIVYTDELGPNHWKPDPTGFLHALERLAVQPTEAAYVGNDPSKDFAGPKAIGMLPVHLKRNDNLIEETDCEAEVHITELAELLQLFNLIHH</sequence>
<dbReference type="SFLD" id="SFLDS00003">
    <property type="entry name" value="Haloacid_Dehalogenase"/>
    <property type="match status" value="1"/>
</dbReference>
<dbReference type="Gene3D" id="3.40.50.1000">
    <property type="entry name" value="HAD superfamily/HAD-like"/>
    <property type="match status" value="1"/>
</dbReference>
<evidence type="ECO:0000313" key="5">
    <source>
        <dbReference type="EMBL" id="ACA60269.1"/>
    </source>
</evidence>
<name>B1I5F9_DESAP</name>
<keyword evidence="4" id="KW-0460">Magnesium</keyword>
<dbReference type="HOGENOM" id="CLU_045011_8_3_9"/>
<dbReference type="KEGG" id="dau:Daud_1773"/>
<dbReference type="RefSeq" id="WP_012302848.1">
    <property type="nucleotide sequence ID" value="NC_010424.1"/>
</dbReference>
<evidence type="ECO:0000256" key="1">
    <source>
        <dbReference type="ARBA" id="ARBA00001946"/>
    </source>
</evidence>
<accession>B1I5F9</accession>
<evidence type="ECO:0000313" key="6">
    <source>
        <dbReference type="Proteomes" id="UP000008544"/>
    </source>
</evidence>
<dbReference type="Proteomes" id="UP000008544">
    <property type="component" value="Chromosome"/>
</dbReference>
<reference evidence="5 6" key="2">
    <citation type="journal article" date="2008" name="Science">
        <title>Environmental genomics reveals a single-species ecosystem deep within Earth.</title>
        <authorList>
            <person name="Chivian D."/>
            <person name="Brodie E.L."/>
            <person name="Alm E.J."/>
            <person name="Culley D.E."/>
            <person name="Dehal P.S."/>
            <person name="Desantis T.Z."/>
            <person name="Gihring T.M."/>
            <person name="Lapidus A."/>
            <person name="Lin L.H."/>
            <person name="Lowry S.R."/>
            <person name="Moser D.P."/>
            <person name="Richardson P.M."/>
            <person name="Southam G."/>
            <person name="Wanger G."/>
            <person name="Pratt L.M."/>
            <person name="Andersen G.L."/>
            <person name="Hazen T.C."/>
            <person name="Brockman F.J."/>
            <person name="Arkin A.P."/>
            <person name="Onstott T.C."/>
        </authorList>
    </citation>
    <scope>NUCLEOTIDE SEQUENCE [LARGE SCALE GENOMIC DNA]</scope>
    <source>
        <strain evidence="5 6">MP104C</strain>
    </source>
</reference>
<dbReference type="GO" id="GO:0016791">
    <property type="term" value="F:phosphatase activity"/>
    <property type="evidence" value="ECO:0007669"/>
    <property type="project" value="TreeGrafter"/>
</dbReference>
<reference evidence="6" key="1">
    <citation type="submission" date="2007-10" db="EMBL/GenBank/DDBJ databases">
        <title>Complete sequence of chromosome of Desulforudis audaxviator MP104C.</title>
        <authorList>
            <person name="Copeland A."/>
            <person name="Lucas S."/>
            <person name="Lapidus A."/>
            <person name="Barry K."/>
            <person name="Glavina del Rio T."/>
            <person name="Dalin E."/>
            <person name="Tice H."/>
            <person name="Bruce D."/>
            <person name="Pitluck S."/>
            <person name="Lowry S.R."/>
            <person name="Larimer F."/>
            <person name="Land M.L."/>
            <person name="Hauser L."/>
            <person name="Kyrpides N."/>
            <person name="Ivanova N.N."/>
            <person name="Richardson P."/>
        </authorList>
    </citation>
    <scope>NUCLEOTIDE SEQUENCE [LARGE SCALE GENOMIC DNA]</scope>
    <source>
        <strain evidence="6">MP104C</strain>
    </source>
</reference>
<dbReference type="PANTHER" id="PTHR46470:SF2">
    <property type="entry name" value="GLYCERALDEHYDE 3-PHOSPHATE PHOSPHATASE"/>
    <property type="match status" value="1"/>
</dbReference>
<dbReference type="SFLD" id="SFLDG01129">
    <property type="entry name" value="C1.5:_HAD__Beta-PGM__Phosphata"/>
    <property type="match status" value="1"/>
</dbReference>
<comment type="cofactor">
    <cofactor evidence="1">
        <name>Mg(2+)</name>
        <dbReference type="ChEBI" id="CHEBI:18420"/>
    </cofactor>
</comment>
<dbReference type="SUPFAM" id="SSF56784">
    <property type="entry name" value="HAD-like"/>
    <property type="match status" value="1"/>
</dbReference>
<dbReference type="AlphaFoldDB" id="B1I5F9"/>
<dbReference type="eggNOG" id="COG0546">
    <property type="taxonomic scope" value="Bacteria"/>
</dbReference>
<dbReference type="Gene3D" id="1.10.150.520">
    <property type="match status" value="1"/>
</dbReference>
<dbReference type="GO" id="GO:0044281">
    <property type="term" value="P:small molecule metabolic process"/>
    <property type="evidence" value="ECO:0007669"/>
    <property type="project" value="UniProtKB-ARBA"/>
</dbReference>
<dbReference type="InterPro" id="IPR036412">
    <property type="entry name" value="HAD-like_sf"/>
</dbReference>
<evidence type="ECO:0000256" key="3">
    <source>
        <dbReference type="ARBA" id="ARBA00022801"/>
    </source>
</evidence>
<dbReference type="STRING" id="477974.Daud_1773"/>
<keyword evidence="3 5" id="KW-0378">Hydrolase</keyword>
<dbReference type="InterPro" id="IPR006439">
    <property type="entry name" value="HAD-SF_hydro_IA"/>
</dbReference>
<dbReference type="EMBL" id="CP000860">
    <property type="protein sequence ID" value="ACA60269.1"/>
    <property type="molecule type" value="Genomic_DNA"/>
</dbReference>
<gene>
    <name evidence="5" type="ordered locus">Daud_1773</name>
</gene>
<dbReference type="PRINTS" id="PR00413">
    <property type="entry name" value="HADHALOGNASE"/>
</dbReference>
<keyword evidence="2" id="KW-0479">Metal-binding</keyword>
<evidence type="ECO:0000256" key="4">
    <source>
        <dbReference type="ARBA" id="ARBA00022842"/>
    </source>
</evidence>
<proteinExistence type="predicted"/>
<evidence type="ECO:0000256" key="2">
    <source>
        <dbReference type="ARBA" id="ARBA00022723"/>
    </source>
</evidence>
<dbReference type="InterPro" id="IPR051400">
    <property type="entry name" value="HAD-like_hydrolase"/>
</dbReference>
<protein>
    <submittedName>
        <fullName evidence="5">HAD-superfamily hydrolase, subfamily IA, variant 1</fullName>
    </submittedName>
</protein>
<dbReference type="Pfam" id="PF00702">
    <property type="entry name" value="Hydrolase"/>
    <property type="match status" value="1"/>
</dbReference>
<dbReference type="PANTHER" id="PTHR46470">
    <property type="entry name" value="N-ACYLNEURAMINATE-9-PHOSPHATASE"/>
    <property type="match status" value="1"/>
</dbReference>
<dbReference type="GO" id="GO:0046872">
    <property type="term" value="F:metal ion binding"/>
    <property type="evidence" value="ECO:0007669"/>
    <property type="project" value="UniProtKB-KW"/>
</dbReference>
<dbReference type="NCBIfam" id="TIGR01549">
    <property type="entry name" value="HAD-SF-IA-v1"/>
    <property type="match status" value="1"/>
</dbReference>
<dbReference type="InterPro" id="IPR023214">
    <property type="entry name" value="HAD_sf"/>
</dbReference>
<organism evidence="5 6">
    <name type="scientific">Desulforudis audaxviator (strain MP104C)</name>
    <dbReference type="NCBI Taxonomy" id="477974"/>
    <lineage>
        <taxon>Bacteria</taxon>
        <taxon>Bacillati</taxon>
        <taxon>Bacillota</taxon>
        <taxon>Clostridia</taxon>
        <taxon>Thermoanaerobacterales</taxon>
        <taxon>Candidatus Desulforudaceae</taxon>
        <taxon>Candidatus Desulforudis</taxon>
    </lineage>
</organism>
<keyword evidence="6" id="KW-1185">Reference proteome</keyword>